<keyword evidence="2 3" id="KW-0808">Transferase</keyword>
<accession>A0A0G1N3V6</accession>
<reference evidence="3 4" key="1">
    <citation type="journal article" date="2015" name="Nature">
        <title>rRNA introns, odd ribosomes, and small enigmatic genomes across a large radiation of phyla.</title>
        <authorList>
            <person name="Brown C.T."/>
            <person name="Hug L.A."/>
            <person name="Thomas B.C."/>
            <person name="Sharon I."/>
            <person name="Castelle C.J."/>
            <person name="Singh A."/>
            <person name="Wilkins M.J."/>
            <person name="Williams K.H."/>
            <person name="Banfield J.F."/>
        </authorList>
    </citation>
    <scope>NUCLEOTIDE SEQUENCE [LARGE SCALE GENOMIC DNA]</scope>
</reference>
<dbReference type="Proteomes" id="UP000034889">
    <property type="component" value="Unassembled WGS sequence"/>
</dbReference>
<dbReference type="GO" id="GO:0005829">
    <property type="term" value="C:cytosol"/>
    <property type="evidence" value="ECO:0007669"/>
    <property type="project" value="TreeGrafter"/>
</dbReference>
<feature type="non-terminal residue" evidence="3">
    <location>
        <position position="1"/>
    </location>
</feature>
<dbReference type="AlphaFoldDB" id="A0A0G1N3V6"/>
<dbReference type="Pfam" id="PF01075">
    <property type="entry name" value="Glyco_transf_9"/>
    <property type="match status" value="1"/>
</dbReference>
<dbReference type="InterPro" id="IPR051199">
    <property type="entry name" value="LPS_LOS_Heptosyltrfase"/>
</dbReference>
<dbReference type="GO" id="GO:0008713">
    <property type="term" value="F:ADP-heptose-lipopolysaccharide heptosyltransferase activity"/>
    <property type="evidence" value="ECO:0007669"/>
    <property type="project" value="TreeGrafter"/>
</dbReference>
<dbReference type="Gene3D" id="3.40.50.2000">
    <property type="entry name" value="Glycogen Phosphorylase B"/>
    <property type="match status" value="2"/>
</dbReference>
<dbReference type="InterPro" id="IPR002201">
    <property type="entry name" value="Glyco_trans_9"/>
</dbReference>
<organism evidence="3 4">
    <name type="scientific">Candidatus Giovannonibacteria bacterium GW2011_GWC2_44_8</name>
    <dbReference type="NCBI Taxonomy" id="1618657"/>
    <lineage>
        <taxon>Bacteria</taxon>
        <taxon>Candidatus Giovannoniibacteriota</taxon>
    </lineage>
</organism>
<comment type="caution">
    <text evidence="3">The sequence shown here is derived from an EMBL/GenBank/DDBJ whole genome shotgun (WGS) entry which is preliminary data.</text>
</comment>
<dbReference type="CDD" id="cd03789">
    <property type="entry name" value="GT9_LPS_heptosyltransferase"/>
    <property type="match status" value="1"/>
</dbReference>
<evidence type="ECO:0000256" key="1">
    <source>
        <dbReference type="ARBA" id="ARBA00022676"/>
    </source>
</evidence>
<dbReference type="EMBL" id="LCJM01000011">
    <property type="protein sequence ID" value="KKT78894.1"/>
    <property type="molecule type" value="Genomic_DNA"/>
</dbReference>
<proteinExistence type="predicted"/>
<evidence type="ECO:0000313" key="4">
    <source>
        <dbReference type="Proteomes" id="UP000034889"/>
    </source>
</evidence>
<evidence type="ECO:0000256" key="2">
    <source>
        <dbReference type="ARBA" id="ARBA00022679"/>
    </source>
</evidence>
<dbReference type="PANTHER" id="PTHR30160:SF7">
    <property type="entry name" value="ADP-HEPTOSE--LPS HEPTOSYLTRANSFERASE 2"/>
    <property type="match status" value="1"/>
</dbReference>
<name>A0A0G1N3V6_9BACT</name>
<protein>
    <submittedName>
        <fullName evidence="3">Glycosyl transferase, family 9</fullName>
    </submittedName>
</protein>
<dbReference type="GO" id="GO:0009244">
    <property type="term" value="P:lipopolysaccharide core region biosynthetic process"/>
    <property type="evidence" value="ECO:0007669"/>
    <property type="project" value="TreeGrafter"/>
</dbReference>
<gene>
    <name evidence="3" type="ORF">UW74_C0011G0008</name>
</gene>
<dbReference type="SUPFAM" id="SSF53756">
    <property type="entry name" value="UDP-Glycosyltransferase/glycogen phosphorylase"/>
    <property type="match status" value="1"/>
</dbReference>
<keyword evidence="1" id="KW-0328">Glycosyltransferase</keyword>
<evidence type="ECO:0000313" key="3">
    <source>
        <dbReference type="EMBL" id="KKT78894.1"/>
    </source>
</evidence>
<sequence>PQKVLIVQIAKLGDMVSTTPIFRAFKEKYPGSKLFVLGDAVNKEVLANNTDVAEYIIWTKNFSEMKKALKFEKFDFALLVGPSPELLALLYLSGIPHIAAPIIEGGYSPLQTRAYRLLTRLVDTRPHKAGGYAPREYLRLLETVGVYSENTKKNLSYSQYGKEQALKFYKENGIKIGSDFVVGIFPSTGYKIKLWGRDKFARVAEWLWRNHKAKIILIGSEADRKEVEEFLSYVPKEMDLANAFNAFNIDEFKAAISMMSLFISVDSGPIYIAEAFGIPTIDIVGPMNDLDQPPRGPKNIIIKAERKTPAITILNTRDIDVKEAHRQSEDISAKMVISEIKKLISIIK</sequence>
<dbReference type="PANTHER" id="PTHR30160">
    <property type="entry name" value="TETRAACYLDISACCHARIDE 4'-KINASE-RELATED"/>
    <property type="match status" value="1"/>
</dbReference>